<feature type="transmembrane region" description="Helical" evidence="1">
    <location>
        <begin position="127"/>
        <end position="149"/>
    </location>
</feature>
<feature type="transmembrane region" description="Helical" evidence="1">
    <location>
        <begin position="49"/>
        <end position="74"/>
    </location>
</feature>
<evidence type="ECO:0000313" key="2">
    <source>
        <dbReference type="EMBL" id="KAJ3260619.1"/>
    </source>
</evidence>
<keyword evidence="1" id="KW-1133">Transmembrane helix</keyword>
<protein>
    <submittedName>
        <fullName evidence="2">Uncharacterized protein</fullName>
    </submittedName>
</protein>
<dbReference type="AlphaFoldDB" id="A0AAD5UKI4"/>
<name>A0AAD5UKI4_9FUNG</name>
<keyword evidence="1" id="KW-0812">Transmembrane</keyword>
<feature type="transmembrane region" description="Helical" evidence="1">
    <location>
        <begin position="86"/>
        <end position="107"/>
    </location>
</feature>
<sequence length="303" mass="34784">MYLCNKFIHSSYRSKPHYKLMTLHLIANILISCYRVLNYGNSLTPGNFVFYGLSIDVVLVAIAISNYQTLMIFSVLDSKLTQYKKLLVAVLVIVAIVFGVKMALLIIDAFQLLNYTYTFDVGKALTILIISQDNLQNFYLTFLIYNSLHHKSKRREAKMKVLMLISSCVAVTLFDWICYFVSDYLHPHENKNDNDFCFNFIAIHTISMTGLFHQFKTLAMIKITSRIKALEKHNIEHQVKYDQELPTILLAQLPVEKIALQKPKSVKTRGRYKPQRSTNSTLNSSAGLSAILEKKSKRVSFSF</sequence>
<keyword evidence="1" id="KW-0472">Membrane</keyword>
<comment type="caution">
    <text evidence="2">The sequence shown here is derived from an EMBL/GenBank/DDBJ whole genome shotgun (WGS) entry which is preliminary data.</text>
</comment>
<evidence type="ECO:0000256" key="1">
    <source>
        <dbReference type="SAM" id="Phobius"/>
    </source>
</evidence>
<dbReference type="EMBL" id="JADGKB010000010">
    <property type="protein sequence ID" value="KAJ3260619.1"/>
    <property type="molecule type" value="Genomic_DNA"/>
</dbReference>
<feature type="transmembrane region" description="Helical" evidence="1">
    <location>
        <begin position="20"/>
        <end position="37"/>
    </location>
</feature>
<dbReference type="Proteomes" id="UP001210925">
    <property type="component" value="Unassembled WGS sequence"/>
</dbReference>
<keyword evidence="3" id="KW-1185">Reference proteome</keyword>
<proteinExistence type="predicted"/>
<feature type="transmembrane region" description="Helical" evidence="1">
    <location>
        <begin position="161"/>
        <end position="182"/>
    </location>
</feature>
<reference evidence="2" key="1">
    <citation type="submission" date="2020-05" db="EMBL/GenBank/DDBJ databases">
        <title>Phylogenomic resolution of chytrid fungi.</title>
        <authorList>
            <person name="Stajich J.E."/>
            <person name="Amses K."/>
            <person name="Simmons R."/>
            <person name="Seto K."/>
            <person name="Myers J."/>
            <person name="Bonds A."/>
            <person name="Quandt C.A."/>
            <person name="Barry K."/>
            <person name="Liu P."/>
            <person name="Grigoriev I."/>
            <person name="Longcore J.E."/>
            <person name="James T.Y."/>
        </authorList>
    </citation>
    <scope>NUCLEOTIDE SEQUENCE</scope>
    <source>
        <strain evidence="2">PLAUS21</strain>
    </source>
</reference>
<organism evidence="2 3">
    <name type="scientific">Boothiomyces macroporosus</name>
    <dbReference type="NCBI Taxonomy" id="261099"/>
    <lineage>
        <taxon>Eukaryota</taxon>
        <taxon>Fungi</taxon>
        <taxon>Fungi incertae sedis</taxon>
        <taxon>Chytridiomycota</taxon>
        <taxon>Chytridiomycota incertae sedis</taxon>
        <taxon>Chytridiomycetes</taxon>
        <taxon>Rhizophydiales</taxon>
        <taxon>Terramycetaceae</taxon>
        <taxon>Boothiomyces</taxon>
    </lineage>
</organism>
<evidence type="ECO:0000313" key="3">
    <source>
        <dbReference type="Proteomes" id="UP001210925"/>
    </source>
</evidence>
<dbReference type="PROSITE" id="PS51257">
    <property type="entry name" value="PROKAR_LIPOPROTEIN"/>
    <property type="match status" value="1"/>
</dbReference>
<gene>
    <name evidence="2" type="ORF">HK103_000229</name>
</gene>
<accession>A0AAD5UKI4</accession>